<dbReference type="EMBL" id="CP050485">
    <property type="protein sequence ID" value="QOG29110.1"/>
    <property type="molecule type" value="Genomic_DNA"/>
</dbReference>
<dbReference type="Proteomes" id="UP000516696">
    <property type="component" value="Chromosome"/>
</dbReference>
<dbReference type="InterPro" id="IPR003343">
    <property type="entry name" value="Big_2"/>
</dbReference>
<evidence type="ECO:0000313" key="2">
    <source>
        <dbReference type="EMBL" id="QOG29110.1"/>
    </source>
</evidence>
<dbReference type="Gene3D" id="2.60.40.1080">
    <property type="match status" value="1"/>
</dbReference>
<accession>A0AAE7MT78</accession>
<organism evidence="2 3">
    <name type="scientific">Enterococcus gallinarum</name>
    <dbReference type="NCBI Taxonomy" id="1353"/>
    <lineage>
        <taxon>Bacteria</taxon>
        <taxon>Bacillati</taxon>
        <taxon>Bacillota</taxon>
        <taxon>Bacilli</taxon>
        <taxon>Lactobacillales</taxon>
        <taxon>Enterococcaceae</taxon>
        <taxon>Enterococcus</taxon>
    </lineage>
</organism>
<dbReference type="SMART" id="SM00635">
    <property type="entry name" value="BID_2"/>
    <property type="match status" value="1"/>
</dbReference>
<proteinExistence type="predicted"/>
<name>A0AAE7MT78_ENTGA</name>
<reference evidence="2 3" key="1">
    <citation type="submission" date="2020-03" db="EMBL/GenBank/DDBJ databases">
        <title>Characterization of ganglioside-mimicking enterococci.</title>
        <authorList>
            <person name="Patry R.T."/>
            <person name="Nothaft H."/>
            <person name="Bridger R."/>
            <person name="Shajahan A."/>
            <person name="Huynh S."/>
            <person name="Sanchez S."/>
            <person name="Azadi P."/>
            <person name="Cooper K."/>
            <person name="Miller W.G."/>
            <person name="Parker C.T."/>
            <person name="Wells L."/>
            <person name="Szymanski C.M."/>
        </authorList>
    </citation>
    <scope>NUCLEOTIDE SEQUENCE [LARGE SCALE GENOMIC DNA]</scope>
    <source>
        <strain evidence="2 3">EGM181</strain>
    </source>
</reference>
<dbReference type="SUPFAM" id="SSF49373">
    <property type="entry name" value="Invasin/intimin cell-adhesion fragments"/>
    <property type="match status" value="1"/>
</dbReference>
<protein>
    <submittedName>
        <fullName evidence="2">Ig domain-containing protein</fullName>
    </submittedName>
</protein>
<dbReference type="Pfam" id="PF02368">
    <property type="entry name" value="Big_2"/>
    <property type="match status" value="1"/>
</dbReference>
<sequence>MLRPKSVAPSGVTLDQTTLSLEVGGTATLKATVSPAESSDKSVQFSSSDTAIATVTPVQGKVTAVAAGSTTITAITVNGKTATCQVTVTEGA</sequence>
<evidence type="ECO:0000313" key="3">
    <source>
        <dbReference type="Proteomes" id="UP000516696"/>
    </source>
</evidence>
<dbReference type="InterPro" id="IPR008964">
    <property type="entry name" value="Invasin/intimin_cell_adhesion"/>
</dbReference>
<gene>
    <name evidence="2" type="ORF">EGM181_06165</name>
</gene>
<dbReference type="AlphaFoldDB" id="A0AAE7MT78"/>
<evidence type="ECO:0000259" key="1">
    <source>
        <dbReference type="SMART" id="SM00635"/>
    </source>
</evidence>
<feature type="domain" description="BIG2" evidence="1">
    <location>
        <begin position="8"/>
        <end position="86"/>
    </location>
</feature>